<gene>
    <name evidence="2" type="ORF">AWZ03_001361</name>
</gene>
<evidence type="ECO:0000313" key="3">
    <source>
        <dbReference type="Proteomes" id="UP000295192"/>
    </source>
</evidence>
<dbReference type="AlphaFoldDB" id="A0A484BVG6"/>
<feature type="region of interest" description="Disordered" evidence="1">
    <location>
        <begin position="1"/>
        <end position="39"/>
    </location>
</feature>
<proteinExistence type="predicted"/>
<dbReference type="Proteomes" id="UP000295192">
    <property type="component" value="Unassembled WGS sequence"/>
</dbReference>
<reference evidence="2 3" key="1">
    <citation type="journal article" date="2019" name="J. Hered.">
        <title>An Improved Genome Assembly for Drosophila navojoa, the Basal Species in the mojavensis Cluster.</title>
        <authorList>
            <person name="Vanderlinde T."/>
            <person name="Dupim E.G."/>
            <person name="Nazario-Yepiz N.O."/>
            <person name="Carvalho A.B."/>
        </authorList>
    </citation>
    <scope>NUCLEOTIDE SEQUENCE [LARGE SCALE GENOMIC DNA]</scope>
    <source>
        <strain evidence="2">Navoj_Jal97</strain>
        <tissue evidence="2">Whole organism</tissue>
    </source>
</reference>
<organism evidence="2 3">
    <name type="scientific">Drosophila navojoa</name>
    <name type="common">Fruit fly</name>
    <dbReference type="NCBI Taxonomy" id="7232"/>
    <lineage>
        <taxon>Eukaryota</taxon>
        <taxon>Metazoa</taxon>
        <taxon>Ecdysozoa</taxon>
        <taxon>Arthropoda</taxon>
        <taxon>Hexapoda</taxon>
        <taxon>Insecta</taxon>
        <taxon>Pterygota</taxon>
        <taxon>Neoptera</taxon>
        <taxon>Endopterygota</taxon>
        <taxon>Diptera</taxon>
        <taxon>Brachycera</taxon>
        <taxon>Muscomorpha</taxon>
        <taxon>Ephydroidea</taxon>
        <taxon>Drosophilidae</taxon>
        <taxon>Drosophila</taxon>
    </lineage>
</organism>
<comment type="caution">
    <text evidence="2">The sequence shown here is derived from an EMBL/GenBank/DDBJ whole genome shotgun (WGS) entry which is preliminary data.</text>
</comment>
<name>A0A484BVG6_DRONA</name>
<accession>A0A484BVG6</accession>
<evidence type="ECO:0000256" key="1">
    <source>
        <dbReference type="SAM" id="MobiDB-lite"/>
    </source>
</evidence>
<keyword evidence="3" id="KW-1185">Reference proteome</keyword>
<dbReference type="OMA" id="MLANANR"/>
<dbReference type="EMBL" id="LSRL02000005">
    <property type="protein sequence ID" value="TDG52080.1"/>
    <property type="molecule type" value="Genomic_DNA"/>
</dbReference>
<dbReference type="OrthoDB" id="449052at2759"/>
<protein>
    <submittedName>
        <fullName evidence="2">Uncharacterized protein</fullName>
    </submittedName>
</protein>
<sequence length="69" mass="7608">MSAVKRWLYRHTHSNTSTTGPPPTSPTTKTQRGRSQSLDVQTLQAHGLRNMIASANRVAAHQQQLAVQT</sequence>
<evidence type="ECO:0000313" key="2">
    <source>
        <dbReference type="EMBL" id="TDG52080.1"/>
    </source>
</evidence>